<dbReference type="GeneID" id="9230051"/>
<reference evidence="2" key="1">
    <citation type="journal article" date="2012" name="MBio">
        <title>Comparative genome analysis of Trichophyton rubrum and related dermatophytes reveals candidate genes involved in infection.</title>
        <authorList>
            <person name="Martinez D.A."/>
            <person name="Oliver B.G."/>
            <person name="Graeser Y."/>
            <person name="Goldberg J.M."/>
            <person name="Li W."/>
            <person name="Martinez-Rossi N.M."/>
            <person name="Monod M."/>
            <person name="Shelest E."/>
            <person name="Barton R.C."/>
            <person name="Birch E."/>
            <person name="Brakhage A.A."/>
            <person name="Chen Z."/>
            <person name="Gurr S.J."/>
            <person name="Heiman D."/>
            <person name="Heitman J."/>
            <person name="Kosti I."/>
            <person name="Rossi A."/>
            <person name="Saif S."/>
            <person name="Samalova M."/>
            <person name="Saunders C.W."/>
            <person name="Shea T."/>
            <person name="Summerbell R.C."/>
            <person name="Xu J."/>
            <person name="Young S."/>
            <person name="Zeng Q."/>
            <person name="Birren B.W."/>
            <person name="Cuomo C.A."/>
            <person name="White T.C."/>
        </authorList>
    </citation>
    <scope>NUCLEOTIDE SEQUENCE [LARGE SCALE GENOMIC DNA]</scope>
    <source>
        <strain evidence="2">ATCC MYA-4605 / CBS 113480</strain>
    </source>
</reference>
<gene>
    <name evidence="1" type="ORF">MCYG_04673</name>
</gene>
<dbReference type="VEuPathDB" id="FungiDB:MCYG_04673"/>
<sequence>MSNNDLNVSVTYAWGISWFGGFATHCASPGNGLKVEIISILNESLEAKRKDRVKDLDSGYLSLERIGCVSVPLILCRVAPGSKRRFSWILKLEISSLIGGFLWTLEAENIKAEMLTRPSTLLTTVQSKGLVTSDKTIA</sequence>
<evidence type="ECO:0000313" key="2">
    <source>
        <dbReference type="Proteomes" id="UP000002035"/>
    </source>
</evidence>
<dbReference type="EMBL" id="DS995704">
    <property type="protein sequence ID" value="EEQ31854.1"/>
    <property type="molecule type" value="Genomic_DNA"/>
</dbReference>
<organism evidence="1 2">
    <name type="scientific">Arthroderma otae (strain ATCC MYA-4605 / CBS 113480)</name>
    <name type="common">Microsporum canis</name>
    <dbReference type="NCBI Taxonomy" id="554155"/>
    <lineage>
        <taxon>Eukaryota</taxon>
        <taxon>Fungi</taxon>
        <taxon>Dikarya</taxon>
        <taxon>Ascomycota</taxon>
        <taxon>Pezizomycotina</taxon>
        <taxon>Eurotiomycetes</taxon>
        <taxon>Eurotiomycetidae</taxon>
        <taxon>Onygenales</taxon>
        <taxon>Arthrodermataceae</taxon>
        <taxon>Microsporum</taxon>
    </lineage>
</organism>
<dbReference type="HOGENOM" id="CLU_1854773_0_0_1"/>
<dbReference type="RefSeq" id="XP_002846936.1">
    <property type="nucleotide sequence ID" value="XM_002846890.1"/>
</dbReference>
<evidence type="ECO:0000313" key="1">
    <source>
        <dbReference type="EMBL" id="EEQ31854.1"/>
    </source>
</evidence>
<proteinExistence type="predicted"/>
<dbReference type="AlphaFoldDB" id="C5FP01"/>
<protein>
    <submittedName>
        <fullName evidence="1">Uncharacterized protein</fullName>
    </submittedName>
</protein>
<keyword evidence="2" id="KW-1185">Reference proteome</keyword>
<name>C5FP01_ARTOC</name>
<dbReference type="Proteomes" id="UP000002035">
    <property type="component" value="Unassembled WGS sequence"/>
</dbReference>
<accession>C5FP01</accession>